<organism evidence="1 2">
    <name type="scientific">Salinimonas iocasae</name>
    <dbReference type="NCBI Taxonomy" id="2572577"/>
    <lineage>
        <taxon>Bacteria</taxon>
        <taxon>Pseudomonadati</taxon>
        <taxon>Pseudomonadota</taxon>
        <taxon>Gammaproteobacteria</taxon>
        <taxon>Alteromonadales</taxon>
        <taxon>Alteromonadaceae</taxon>
        <taxon>Alteromonas/Salinimonas group</taxon>
        <taxon>Salinimonas</taxon>
    </lineage>
</organism>
<accession>A0A5B7YJA8</accession>
<gene>
    <name evidence="1" type="ORF">FBQ74_18880</name>
</gene>
<dbReference type="Proteomes" id="UP000304912">
    <property type="component" value="Plasmid plas12"/>
</dbReference>
<name>A0A5B7YJA8_9ALTE</name>
<reference evidence="1 2" key="1">
    <citation type="submission" date="2019-04" db="EMBL/GenBank/DDBJ databases">
        <title>Salinimonas iocasae sp. nov., a halophilic bacterium isolated from the outer tube casing of tubeworms in Okinawa Trough.</title>
        <authorList>
            <person name="Zhang H."/>
            <person name="Wang H."/>
            <person name="Li C."/>
        </authorList>
    </citation>
    <scope>NUCLEOTIDE SEQUENCE [LARGE SCALE GENOMIC DNA]</scope>
    <source>
        <strain evidence="1 2">KX18D6</strain>
        <plasmid evidence="1 2">plas12</plasmid>
    </source>
</reference>
<dbReference type="AlphaFoldDB" id="A0A5B7YJA8"/>
<proteinExistence type="predicted"/>
<evidence type="ECO:0000313" key="2">
    <source>
        <dbReference type="Proteomes" id="UP000304912"/>
    </source>
</evidence>
<evidence type="ECO:0000313" key="1">
    <source>
        <dbReference type="EMBL" id="QCZ95585.1"/>
    </source>
</evidence>
<dbReference type="EMBL" id="CP039853">
    <property type="protein sequence ID" value="QCZ95585.1"/>
    <property type="molecule type" value="Genomic_DNA"/>
</dbReference>
<keyword evidence="2" id="KW-1185">Reference proteome</keyword>
<dbReference type="KEGG" id="salk:FBQ74_18880"/>
<protein>
    <submittedName>
        <fullName evidence="1">Uncharacterized protein</fullName>
    </submittedName>
</protein>
<dbReference type="OrthoDB" id="9836672at2"/>
<geneLocation type="plasmid" evidence="1 2">
    <name>plas12</name>
</geneLocation>
<keyword evidence="1" id="KW-0614">Plasmid</keyword>
<dbReference type="RefSeq" id="WP_139758268.1">
    <property type="nucleotide sequence ID" value="NZ_CP039853.1"/>
</dbReference>
<sequence length="88" mass="10129">MTEQDDLEMFDEEFRVDVKGGINRAQQVVDRPFGYYANILNVQFNEIQDYLKPGFRTESGQSLGSSGRRDLIAAFCVSDNDRFNTILR</sequence>